<protein>
    <recommendedName>
        <fullName evidence="3">DUF4317 domain-containing protein</fullName>
    </recommendedName>
</protein>
<dbReference type="RefSeq" id="WP_182534359.1">
    <property type="nucleotide sequence ID" value="NZ_JACJIP010000003.1"/>
</dbReference>
<accession>A0A7W3SQM9</accession>
<dbReference type="EMBL" id="JACJIP010000003">
    <property type="protein sequence ID" value="MBA9084293.1"/>
    <property type="molecule type" value="Genomic_DNA"/>
</dbReference>
<name>A0A7W3SQM9_9BACL</name>
<evidence type="ECO:0000313" key="1">
    <source>
        <dbReference type="EMBL" id="MBA9084293.1"/>
    </source>
</evidence>
<sequence length="389" mass="45273">MKKKEVAHIRKQFKLDHDLMNIYDILNVYIMKESNEIYHWERQPFALVDREKQELHMGNFKKLLTGELDQKLFELKFLEEAEEPTKVLLHQALVTGDADEWQDLMLLLVEKMLADAKYERDTVVTFVRGQYFRPTKDRNEEAEETGKDELFAHPFILSSVNSTEQQRKTLLFDYVEREFKYNVIVDPIIKLSSPEQGFFYPSVTDNHSDVNRILYCTGKANEPNQHFISEVLNAERSVTAQEERAIFEDIVKEVAGEQLDTAVLANVYEEIHRVIETTEKEEEPPTLDYTDVERMLTVSGVENVTKEKVERAFQTIVDDKNYEMKASSVIPKFNSKSIKIDTKIATISVSPQDLKHVKQVNYQGRRCILIEVDEDVVIEGFTLSTETFD</sequence>
<dbReference type="Proteomes" id="UP000567067">
    <property type="component" value="Unassembled WGS sequence"/>
</dbReference>
<reference evidence="1 2" key="1">
    <citation type="submission" date="2020-08" db="EMBL/GenBank/DDBJ databases">
        <title>Genomic Encyclopedia of Type Strains, Phase III (KMG-III): the genomes of soil and plant-associated and newly described type strains.</title>
        <authorList>
            <person name="Whitman W."/>
        </authorList>
    </citation>
    <scope>NUCLEOTIDE SEQUENCE [LARGE SCALE GENOMIC DNA]</scope>
    <source>
        <strain evidence="1 2">CECT 8693</strain>
    </source>
</reference>
<comment type="caution">
    <text evidence="1">The sequence shown here is derived from an EMBL/GenBank/DDBJ whole genome shotgun (WGS) entry which is preliminary data.</text>
</comment>
<organism evidence="1 2">
    <name type="scientific">Fontibacillus solani</name>
    <dbReference type="NCBI Taxonomy" id="1572857"/>
    <lineage>
        <taxon>Bacteria</taxon>
        <taxon>Bacillati</taxon>
        <taxon>Bacillota</taxon>
        <taxon>Bacilli</taxon>
        <taxon>Bacillales</taxon>
        <taxon>Paenibacillaceae</taxon>
        <taxon>Fontibacillus</taxon>
    </lineage>
</organism>
<dbReference type="AlphaFoldDB" id="A0A7W3SQM9"/>
<dbReference type="InterPro" id="IPR025466">
    <property type="entry name" value="DUF4317"/>
</dbReference>
<evidence type="ECO:0000313" key="2">
    <source>
        <dbReference type="Proteomes" id="UP000567067"/>
    </source>
</evidence>
<dbReference type="Pfam" id="PF14199">
    <property type="entry name" value="DUF4317"/>
    <property type="match status" value="1"/>
</dbReference>
<keyword evidence="2" id="KW-1185">Reference proteome</keyword>
<proteinExistence type="predicted"/>
<evidence type="ECO:0008006" key="3">
    <source>
        <dbReference type="Google" id="ProtNLM"/>
    </source>
</evidence>
<gene>
    <name evidence="1" type="ORF">FHR92_000747</name>
</gene>